<comment type="subcellular location">
    <subcellularLocation>
        <location evidence="1">Endoplasmic reticulum</location>
    </subcellularLocation>
</comment>
<keyword evidence="5" id="KW-0732">Signal</keyword>
<dbReference type="GO" id="GO:0000149">
    <property type="term" value="F:SNARE binding"/>
    <property type="evidence" value="ECO:0007669"/>
    <property type="project" value="TreeGrafter"/>
</dbReference>
<name>A0A6G0TU66_APHGL</name>
<evidence type="ECO:0000256" key="4">
    <source>
        <dbReference type="ARBA" id="ARBA00022927"/>
    </source>
</evidence>
<evidence type="ECO:0000313" key="9">
    <source>
        <dbReference type="Proteomes" id="UP000475862"/>
    </source>
</evidence>
<evidence type="ECO:0000256" key="5">
    <source>
        <dbReference type="SAM" id="SignalP"/>
    </source>
</evidence>
<evidence type="ECO:0000259" key="6">
    <source>
        <dbReference type="Pfam" id="PF08314"/>
    </source>
</evidence>
<dbReference type="Pfam" id="PF15492">
    <property type="entry name" value="Nbas_N"/>
    <property type="match status" value="1"/>
</dbReference>
<dbReference type="InterPro" id="IPR013244">
    <property type="entry name" value="Sec39_domain"/>
</dbReference>
<dbReference type="PANTHER" id="PTHR15922">
    <property type="entry name" value="NEUROBLASTOMA-AMPLIFIED SEQUENCE"/>
    <property type="match status" value="1"/>
</dbReference>
<evidence type="ECO:0000259" key="7">
    <source>
        <dbReference type="Pfam" id="PF15492"/>
    </source>
</evidence>
<dbReference type="EMBL" id="VYZN01000015">
    <property type="protein sequence ID" value="KAE9538918.1"/>
    <property type="molecule type" value="Genomic_DNA"/>
</dbReference>
<dbReference type="Gene3D" id="2.130.10.10">
    <property type="entry name" value="YVTN repeat-like/Quinoprotein amine dehydrogenase"/>
    <property type="match status" value="1"/>
</dbReference>
<feature type="domain" description="Sec39" evidence="6">
    <location>
        <begin position="897"/>
        <end position="1144"/>
    </location>
</feature>
<reference evidence="8 9" key="1">
    <citation type="submission" date="2019-08" db="EMBL/GenBank/DDBJ databases">
        <title>The genome of the soybean aphid Biotype 1, its phylome, world population structure and adaptation to the North American continent.</title>
        <authorList>
            <person name="Giordano R."/>
            <person name="Donthu R.K."/>
            <person name="Hernandez A.G."/>
            <person name="Wright C.L."/>
            <person name="Zimin A.V."/>
        </authorList>
    </citation>
    <scope>NUCLEOTIDE SEQUENCE [LARGE SCALE GENOMIC DNA]</scope>
    <source>
        <tissue evidence="8">Whole aphids</tissue>
    </source>
</reference>
<feature type="chain" id="PRO_5026359114" evidence="5">
    <location>
        <begin position="17"/>
        <end position="1786"/>
    </location>
</feature>
<keyword evidence="4" id="KW-0653">Protein transport</keyword>
<proteinExistence type="predicted"/>
<keyword evidence="9" id="KW-1185">Reference proteome</keyword>
<dbReference type="GO" id="GO:0015031">
    <property type="term" value="P:protein transport"/>
    <property type="evidence" value="ECO:0007669"/>
    <property type="project" value="UniProtKB-KW"/>
</dbReference>
<evidence type="ECO:0000256" key="3">
    <source>
        <dbReference type="ARBA" id="ARBA00022824"/>
    </source>
</evidence>
<evidence type="ECO:0000256" key="1">
    <source>
        <dbReference type="ARBA" id="ARBA00004240"/>
    </source>
</evidence>
<comment type="caution">
    <text evidence="8">The sequence shown here is derived from an EMBL/GenBank/DDBJ whole genome shotgun (WGS) entry which is preliminary data.</text>
</comment>
<feature type="domain" description="Neuroblastoma-amplified sequence N-terminal" evidence="7">
    <location>
        <begin position="48"/>
        <end position="316"/>
    </location>
</feature>
<dbReference type="PANTHER" id="PTHR15922:SF2">
    <property type="entry name" value="NBAS SUBUNIT OF NRZ TETHERING COMPLEX"/>
    <property type="match status" value="1"/>
</dbReference>
<keyword evidence="3" id="KW-0256">Endoplasmic reticulum</keyword>
<gene>
    <name evidence="8" type="ORF">AGLY_005500</name>
</gene>
<dbReference type="SUPFAM" id="SSF50978">
    <property type="entry name" value="WD40 repeat-like"/>
    <property type="match status" value="1"/>
</dbReference>
<dbReference type="Proteomes" id="UP000475862">
    <property type="component" value="Unassembled WGS sequence"/>
</dbReference>
<sequence length="1786" mass="204550">MFLLLLLFFYLQKKSSKKSSLSIVDYISAYTYLPYFSSKSFISNEPTWKCCIGGNGQVLSVVQHNTLEMRTEKHYNKILAKATLPDIISNDLYPSKRVLSWSPDCSIFAIATTHGHIACYDLLASNLFVIKSIQNSTKQPTNSIFAKEMVFLDLRTRSSKWSYELILIGGNGSLTSYAVSPVYGYQIQHTFNFIQVLGASLLTSVTSCLDLSYIITSSDIQNKLDLNDSGLNLWSIISYEPYYNPVLSSNIIEDGFVSRFMNMILRKKNKCIIKMSLSPSSTLLACLYGTRTVCIWNFPEISICNNWSVNDQKELGGIVDIEWWCNELLILGCFDGTLIICREKGQQSVVITKMNPFNFKLCGSYNSNNFVVADYETIDCVNNSQDSSVNAKPTTTNVYKLIAVTKTTPQELLMKKIQEKQYDDALQLALKYNLDKDLVYKHQWCNSSVLEETINNILSKVSDKQWIVHECCNRVSETLIGAKQLIAYGLEITDFSAYLSIDSETNSTFSQEGKEFIISRFKLLNYLDKLTTYEMVLNKMDGDSEALYSAQTYKHLRDLSPLQWALQLARQCQVDAVSIVFTYYSDHVLPYWLDILNDFPETLMLKLYRHLLPVWDPSEKKVIFLESKILRELDWCESDRFKLLTGTFENIKTVSLTEHDLIQWYTKRIRNIELCTKLVQHTLEMATIARENNIKGLEQLHEDLSVLEVLVYEVGLENMFLEDIEQLNTLEKASLFMSRCDENSFLNNLTNYFLPFIQTKTDTFYLLEQYLIQTSQSCLKKLSLYFEYVQINGWCINVSDEAKIDLGLKCIYTYTRTDQFDEAQSIVLSLLNSIKNTVENKSNIKKLEETRQIINASKLLLTYGIRYPLKVLIDNLTNTVFFRKVMISICEYTSIKNQTEKYWSNVLVDLLKIAEFCFPSLSIEICYEEYVKMLLCSQNQKVIPLSKDILLGKLPEHLSLKIVKDSFYMYFDRSKSFNDASMALAKLCLQIIPNVEDLLVHEWNLISAMTIFNSLSTKLLPVQVRQCKNKWKLIDITLSSKPNNYTLSKKLITLANKLDIKCHESFISTESNILFKCAMAAYQANDLKFASKICVQLMDKNEPSVWPLCIELGVHNDIIDIDLKIKVLSFAVFNCPVEKIVSIIELSSFFRLNWRHSNRRCLMEISDPQVMHGSGSVLSMRCLWVYQECPILKRVKITFCSLVRKLLENENTEQITGFDSQLEVPIIKNINYLAISNNESSLHSNCSNCVEVGLSHDELSSNLRELLTVSYNHSNYDQVLAIYGFKYLGYDSKMSVLCFLHISDDSIVDECFNCCEGVLSTKLALYIYALRYAQKVMGDVDIFKLPTDQLIKEAMSDIDVKSSISDPKIGHYLRKYALLYSKCAKGLDMNVSPEEMNKELIRMARTGQAKHLEKALEICSRQSLDINDKLLLEFLKHCLHTIPARNIEETLTTMDFNSLIQNDKQFYNSFMHEVYEDVPGTNHNVLIAYYTVLNFINPNDHGQFEDDMTPIQHIKLLKRVHSTIPDIDYKLLLNLETTYETFSMAQQTGCSAPVLNRLLKSLPEKIQLCIKLSLSTSSASDACQDNIDFNQLIQQIKSPVDVDKIVKLLSQTKDFNELWIEVLKRLLVFQPHEFRISISVLKYTCSKHNFTKQELEDLSSIPNVNNTLLYLLYLLSGESSVEAAAISYFQTNHVLPDLVLDTILEYGLVEQLVDCEEMMNNLTRRALAGNSGKNCRLICEQLASTGRSLLAGSLYLTHNGVPTALRTNVAAREISESYLGRNTKDK</sequence>
<accession>A0A6G0TU66</accession>
<dbReference type="Pfam" id="PF08314">
    <property type="entry name" value="Sec39"/>
    <property type="match status" value="1"/>
</dbReference>
<evidence type="ECO:0000313" key="8">
    <source>
        <dbReference type="EMBL" id="KAE9538918.1"/>
    </source>
</evidence>
<dbReference type="InterPro" id="IPR015943">
    <property type="entry name" value="WD40/YVTN_repeat-like_dom_sf"/>
</dbReference>
<dbReference type="GO" id="GO:0070939">
    <property type="term" value="C:Dsl1/NZR complex"/>
    <property type="evidence" value="ECO:0007669"/>
    <property type="project" value="TreeGrafter"/>
</dbReference>
<dbReference type="InterPro" id="IPR029145">
    <property type="entry name" value="NBAS_N"/>
</dbReference>
<feature type="signal peptide" evidence="5">
    <location>
        <begin position="1"/>
        <end position="16"/>
    </location>
</feature>
<dbReference type="GO" id="GO:0006890">
    <property type="term" value="P:retrograde vesicle-mediated transport, Golgi to endoplasmic reticulum"/>
    <property type="evidence" value="ECO:0007669"/>
    <property type="project" value="InterPro"/>
</dbReference>
<keyword evidence="2" id="KW-0813">Transport</keyword>
<dbReference type="InterPro" id="IPR036322">
    <property type="entry name" value="WD40_repeat_dom_sf"/>
</dbReference>
<protein>
    <submittedName>
        <fullName evidence="8">Uncharacterized protein</fullName>
    </submittedName>
</protein>
<dbReference type="OrthoDB" id="19988at2759"/>
<evidence type="ECO:0000256" key="2">
    <source>
        <dbReference type="ARBA" id="ARBA00022448"/>
    </source>
</evidence>
<organism evidence="8 9">
    <name type="scientific">Aphis glycines</name>
    <name type="common">Soybean aphid</name>
    <dbReference type="NCBI Taxonomy" id="307491"/>
    <lineage>
        <taxon>Eukaryota</taxon>
        <taxon>Metazoa</taxon>
        <taxon>Ecdysozoa</taxon>
        <taxon>Arthropoda</taxon>
        <taxon>Hexapoda</taxon>
        <taxon>Insecta</taxon>
        <taxon>Pterygota</taxon>
        <taxon>Neoptera</taxon>
        <taxon>Paraneoptera</taxon>
        <taxon>Hemiptera</taxon>
        <taxon>Sternorrhyncha</taxon>
        <taxon>Aphidomorpha</taxon>
        <taxon>Aphidoidea</taxon>
        <taxon>Aphididae</taxon>
        <taxon>Aphidini</taxon>
        <taxon>Aphis</taxon>
        <taxon>Aphis</taxon>
    </lineage>
</organism>